<evidence type="ECO:0000256" key="2">
    <source>
        <dbReference type="ARBA" id="ARBA00004496"/>
    </source>
</evidence>
<dbReference type="InterPro" id="IPR008677">
    <property type="entry name" value="MRVI1"/>
</dbReference>
<dbReference type="InterPro" id="IPR039508">
    <property type="entry name" value="KASH5_EF-hand-like_dom"/>
</dbReference>
<dbReference type="Proteomes" id="UP000507470">
    <property type="component" value="Unassembled WGS sequence"/>
</dbReference>
<proteinExistence type="predicted"/>
<feature type="region of interest" description="Disordered" evidence="9">
    <location>
        <begin position="968"/>
        <end position="990"/>
    </location>
</feature>
<dbReference type="Pfam" id="PF14662">
    <property type="entry name" value="KASH_CCD"/>
    <property type="match status" value="1"/>
</dbReference>
<dbReference type="PANTHER" id="PTHR15352">
    <property type="entry name" value="LYMPHOID-RESTRICTED MEMBRANE PROTEIN, JAW1"/>
    <property type="match status" value="1"/>
</dbReference>
<evidence type="ECO:0000256" key="9">
    <source>
        <dbReference type="SAM" id="MobiDB-lite"/>
    </source>
</evidence>
<feature type="domain" description="KASH5-like coiled-coil" evidence="12">
    <location>
        <begin position="151"/>
        <end position="325"/>
    </location>
</feature>
<comment type="subcellular location">
    <subcellularLocation>
        <location evidence="2">Cytoplasm</location>
    </subcellularLocation>
    <subcellularLocation>
        <location evidence="1">Membrane</location>
        <topology evidence="1">Single-pass membrane protein</topology>
    </subcellularLocation>
</comment>
<evidence type="ECO:0000256" key="10">
    <source>
        <dbReference type="SAM" id="Phobius"/>
    </source>
</evidence>
<keyword evidence="7 10" id="KW-0472">Membrane</keyword>
<feature type="region of interest" description="Disordered" evidence="9">
    <location>
        <begin position="1332"/>
        <end position="1351"/>
    </location>
</feature>
<evidence type="ECO:0000256" key="1">
    <source>
        <dbReference type="ARBA" id="ARBA00004167"/>
    </source>
</evidence>
<dbReference type="PANTHER" id="PTHR15352:SF1">
    <property type="entry name" value="KASH5-LIKE COILED-COIL DOMAIN-CONTAINING PROTEIN"/>
    <property type="match status" value="1"/>
</dbReference>
<feature type="coiled-coil region" evidence="8">
    <location>
        <begin position="1271"/>
        <end position="1298"/>
    </location>
</feature>
<feature type="compositionally biased region" description="Basic and acidic residues" evidence="9">
    <location>
        <begin position="968"/>
        <end position="978"/>
    </location>
</feature>
<dbReference type="Pfam" id="PF05781">
    <property type="entry name" value="MRVI1"/>
    <property type="match status" value="1"/>
</dbReference>
<feature type="region of interest" description="Disordered" evidence="9">
    <location>
        <begin position="1376"/>
        <end position="1400"/>
    </location>
</feature>
<evidence type="ECO:0000256" key="5">
    <source>
        <dbReference type="ARBA" id="ARBA00022989"/>
    </source>
</evidence>
<feature type="coiled-coil region" evidence="8">
    <location>
        <begin position="539"/>
        <end position="592"/>
    </location>
</feature>
<sequence>MDTDEDYEMNSSGEDFNHSQHFTEEDLLDSLFLTCDVKKAGVVPVSNLIEYLKFTSSAISERDDDLQNLEHLFNEGGDEVNIVTYRRVMYHWIDSIRKRSENESNQEDVLERRSNGPMCLSKDISILRGHNMDSSIVDTFGTDFDPVDQQNTIEDLQHQNRKLTEENTKLKQQIDVQEDIVTTNQIEIDKLHKKVKSLQLTADSRHETIAENEELKSTISKLQEKKKDLLTKITHIDKEKLSYENQCSDLQLKLIELTSQLESLTSQKELLNKEAAEYKHELVHARDLKSLQEIQLNERYLEVNSLKKQLEDLCVQLKEYKKENDEVKFELMQSKQDITSFSHMPSESGDGADEIISRAAGSFVCSTPMRHSQSLCMELKGMIGSDKHLPSPLCPKEYHKEYRMDLLPIFDEEDEDCNPEGDTDNQLAADISSFTEKFKHKQSELLAEIDSYFRQDCEEKQTSKESLHSSLQKELAEMTEQMASLAIAKDTVDKRVSHLSKSMKKIRDENAMLRRVQHDSRSMLVECDRDLQNVVDRRLLILKDNLEEEKTLVKHLKKELEEKSKTIIKLENLQIQDKTEKLKEEINALKSSVVDLFSASVYYIIKSWLMCEIIMEIRTNMELFDKCAKSEGQISCLQDDMRKSEKDVEIEKLRSYELEENLYSNKLSRQMDLKEIWRIVQKDIENECQDEISFENELNDSADSIKRRIFNEILALKSDLHLTKSTFELNKSKKKESSLHKCSCFGTGSSASSPLVEALTIDFFNGNRPLPQILTESASLNNGQSRENLNDMNDCSSVSTENTVVWNRLLSQNSVNSSTDGVLEFDCQSESDANVDINENEDSFVSLEDSMTSSLRRLSYQAAIDDSKESDQTDVLFGSKDEESALDLIKSKSNYDVTQIQRRLSNECTLIDDDVFLGDNINTNSKGVEDYCWKDNMVVFDEDVSYSSYSFSHLSYPFQPLRQDVFRDEDSHNEEEPSSKQSGDSVSYSKVEEEVKVPDAVIREPDLCIENQDTSSNDSGLSLTSALTNKLEKLTLEDPIEKECEVDGLSPLEGMKMEHTEMKVTSSQLSQIRQNNLARRREQMKHIAVMPDLKESRESMMSGEDLLQTEEPKPPEQKEEEEPPVEVEKAVLPSVPDSFLKKLGLKFKKNENVANSIHQLTESEIENKFTSLSLAFKTDKLTLEKRLEIQERYRDLSEQNVDKEIKGLRTSLETISQLPECVDSQVQDVLKKIRRHIDVLEQTSTKVSSRAEVFGAVQQEKRMSKAIEVMIAHVENLKMAYEQEHKELEEARKLIQDGRPFGHTFDSDSGFASRRSASVCQGIGVLGTKTARRRVSESTGPRVGSNGTLSHSMSLDAKSKFQNVIASTVMKNSVTSSLRTNSSDRLSLSSREPSAEGERTLTVKKQNSKEEEAFQKGFEQGYKAQVGRDLANLREQQNNVSNTLENIMDEVEQDTEQEEKNLSETIKEKFWENVPSWDVASKKLRMTMAGFVFFMALCSIVLSFFPYGQAAMQVQPQYKHMGQPPS</sequence>
<dbReference type="EMBL" id="CACVKT020008729">
    <property type="protein sequence ID" value="CAC5417155.1"/>
    <property type="molecule type" value="Genomic_DNA"/>
</dbReference>
<keyword evidence="6 8" id="KW-0175">Coiled coil</keyword>
<dbReference type="OrthoDB" id="10062605at2759"/>
<evidence type="ECO:0000259" key="12">
    <source>
        <dbReference type="Pfam" id="PF14662"/>
    </source>
</evidence>
<feature type="coiled-coil region" evidence="8">
    <location>
        <begin position="1430"/>
        <end position="1468"/>
    </location>
</feature>
<feature type="coiled-coil region" evidence="8">
    <location>
        <begin position="153"/>
        <end position="180"/>
    </location>
</feature>
<reference evidence="13 14" key="1">
    <citation type="submission" date="2020-06" db="EMBL/GenBank/DDBJ databases">
        <authorList>
            <person name="Li R."/>
            <person name="Bekaert M."/>
        </authorList>
    </citation>
    <scope>NUCLEOTIDE SEQUENCE [LARGE SCALE GENOMIC DNA]</scope>
    <source>
        <strain evidence="14">wild</strain>
    </source>
</reference>
<evidence type="ECO:0000256" key="4">
    <source>
        <dbReference type="ARBA" id="ARBA00022692"/>
    </source>
</evidence>
<evidence type="ECO:0000256" key="3">
    <source>
        <dbReference type="ARBA" id="ARBA00022490"/>
    </source>
</evidence>
<organism evidence="13 14">
    <name type="scientific">Mytilus coruscus</name>
    <name type="common">Sea mussel</name>
    <dbReference type="NCBI Taxonomy" id="42192"/>
    <lineage>
        <taxon>Eukaryota</taxon>
        <taxon>Metazoa</taxon>
        <taxon>Spiralia</taxon>
        <taxon>Lophotrochozoa</taxon>
        <taxon>Mollusca</taxon>
        <taxon>Bivalvia</taxon>
        <taxon>Autobranchia</taxon>
        <taxon>Pteriomorphia</taxon>
        <taxon>Mytilida</taxon>
        <taxon>Mytiloidea</taxon>
        <taxon>Mytilidae</taxon>
        <taxon>Mytilinae</taxon>
        <taxon>Mytilus</taxon>
    </lineage>
</organism>
<accession>A0A6J8EC32</accession>
<gene>
    <name evidence="13" type="ORF">MCOR_49700</name>
</gene>
<keyword evidence="14" id="KW-1185">Reference proteome</keyword>
<dbReference type="GO" id="GO:0005737">
    <property type="term" value="C:cytoplasm"/>
    <property type="evidence" value="ECO:0007669"/>
    <property type="project" value="UniProtKB-SubCell"/>
</dbReference>
<evidence type="ECO:0000259" key="11">
    <source>
        <dbReference type="Pfam" id="PF14658"/>
    </source>
</evidence>
<evidence type="ECO:0000256" key="7">
    <source>
        <dbReference type="ARBA" id="ARBA00023136"/>
    </source>
</evidence>
<evidence type="ECO:0000313" key="14">
    <source>
        <dbReference type="Proteomes" id="UP000507470"/>
    </source>
</evidence>
<evidence type="ECO:0000256" key="8">
    <source>
        <dbReference type="SAM" id="Coils"/>
    </source>
</evidence>
<feature type="coiled-coil region" evidence="8">
    <location>
        <begin position="205"/>
        <end position="337"/>
    </location>
</feature>
<keyword evidence="3" id="KW-0963">Cytoplasm</keyword>
<dbReference type="GO" id="GO:0016020">
    <property type="term" value="C:membrane"/>
    <property type="evidence" value="ECO:0007669"/>
    <property type="project" value="UniProtKB-SubCell"/>
</dbReference>
<keyword evidence="4 10" id="KW-0812">Transmembrane</keyword>
<feature type="region of interest" description="Disordered" evidence="9">
    <location>
        <begin position="1094"/>
        <end position="1127"/>
    </location>
</feature>
<feature type="domain" description="Protein KASH5 EF-hand-like" evidence="11">
    <location>
        <begin position="30"/>
        <end position="93"/>
    </location>
</feature>
<dbReference type="Pfam" id="PF14658">
    <property type="entry name" value="EF-hand_9"/>
    <property type="match status" value="1"/>
</dbReference>
<evidence type="ECO:0000313" key="13">
    <source>
        <dbReference type="EMBL" id="CAC5417155.1"/>
    </source>
</evidence>
<name>A0A6J8EC32_MYTCO</name>
<dbReference type="InterPro" id="IPR028168">
    <property type="entry name" value="KASH5_CC"/>
</dbReference>
<feature type="compositionally biased region" description="Polar residues" evidence="9">
    <location>
        <begin position="1376"/>
        <end position="1392"/>
    </location>
</feature>
<protein>
    <submittedName>
        <fullName evidence="13">MRVI1</fullName>
    </submittedName>
</protein>
<keyword evidence="5 10" id="KW-1133">Transmembrane helix</keyword>
<feature type="transmembrane region" description="Helical" evidence="10">
    <location>
        <begin position="1488"/>
        <end position="1507"/>
    </location>
</feature>
<evidence type="ECO:0000256" key="6">
    <source>
        <dbReference type="ARBA" id="ARBA00023054"/>
    </source>
</evidence>